<dbReference type="InterPro" id="IPR000683">
    <property type="entry name" value="Gfo/Idh/MocA-like_OxRdtase_N"/>
</dbReference>
<keyword evidence="5" id="KW-1185">Reference proteome</keyword>
<dbReference type="SUPFAM" id="SSF55347">
    <property type="entry name" value="Glyceraldehyde-3-phosphate dehydrogenase-like, C-terminal domain"/>
    <property type="match status" value="1"/>
</dbReference>
<dbReference type="GO" id="GO:0000166">
    <property type="term" value="F:nucleotide binding"/>
    <property type="evidence" value="ECO:0007669"/>
    <property type="project" value="InterPro"/>
</dbReference>
<dbReference type="KEGG" id="sti:Sthe_1362"/>
<reference evidence="4 5" key="2">
    <citation type="journal article" date="2010" name="Stand. Genomic Sci.">
        <title>Complete genome sequence of Desulfohalobium retbaense type strain (HR(100)).</title>
        <authorList>
            <person name="Spring S."/>
            <person name="Nolan M."/>
            <person name="Lapidus A."/>
            <person name="Glavina Del Rio T."/>
            <person name="Copeland A."/>
            <person name="Tice H."/>
            <person name="Cheng J.F."/>
            <person name="Lucas S."/>
            <person name="Land M."/>
            <person name="Chen F."/>
            <person name="Bruce D."/>
            <person name="Goodwin L."/>
            <person name="Pitluck S."/>
            <person name="Ivanova N."/>
            <person name="Mavromatis K."/>
            <person name="Mikhailova N."/>
            <person name="Pati A."/>
            <person name="Chen A."/>
            <person name="Palaniappan K."/>
            <person name="Hauser L."/>
            <person name="Chang Y.J."/>
            <person name="Jeffries C.D."/>
            <person name="Munk C."/>
            <person name="Kiss H."/>
            <person name="Chain P."/>
            <person name="Han C."/>
            <person name="Brettin T."/>
            <person name="Detter J.C."/>
            <person name="Schuler E."/>
            <person name="Goker M."/>
            <person name="Rohde M."/>
            <person name="Bristow J."/>
            <person name="Eisen J.A."/>
            <person name="Markowitz V."/>
            <person name="Hugenholtz P."/>
            <person name="Kyrpides N.C."/>
            <person name="Klenk H.P."/>
        </authorList>
    </citation>
    <scope>NUCLEOTIDE SEQUENCE [LARGE SCALE GENOMIC DNA]</scope>
    <source>
        <strain evidence="5">ATCC 49802 / DSM 20745 / S 6022</strain>
    </source>
</reference>
<dbReference type="PANTHER" id="PTHR43818:SF11">
    <property type="entry name" value="BCDNA.GH03377"/>
    <property type="match status" value="1"/>
</dbReference>
<proteinExistence type="predicted"/>
<feature type="domain" description="GFO/IDH/MocA-like oxidoreductase" evidence="3">
    <location>
        <begin position="136"/>
        <end position="251"/>
    </location>
</feature>
<dbReference type="Gene3D" id="3.30.360.10">
    <property type="entry name" value="Dihydrodipicolinate Reductase, domain 2"/>
    <property type="match status" value="1"/>
</dbReference>
<dbReference type="EMBL" id="CP001823">
    <property type="protein sequence ID" value="ACZ38797.1"/>
    <property type="molecule type" value="Genomic_DNA"/>
</dbReference>
<evidence type="ECO:0000259" key="2">
    <source>
        <dbReference type="Pfam" id="PF01408"/>
    </source>
</evidence>
<dbReference type="OrthoDB" id="9815825at2"/>
<dbReference type="SUPFAM" id="SSF51735">
    <property type="entry name" value="NAD(P)-binding Rossmann-fold domains"/>
    <property type="match status" value="1"/>
</dbReference>
<gene>
    <name evidence="4" type="ordered locus">Sthe_1362</name>
</gene>
<dbReference type="PANTHER" id="PTHR43818">
    <property type="entry name" value="BCDNA.GH03377"/>
    <property type="match status" value="1"/>
</dbReference>
<dbReference type="RefSeq" id="WP_012871844.1">
    <property type="nucleotide sequence ID" value="NC_013523.1"/>
</dbReference>
<feature type="domain" description="Gfo/Idh/MocA-like oxidoreductase N-terminal" evidence="2">
    <location>
        <begin position="6"/>
        <end position="125"/>
    </location>
</feature>
<evidence type="ECO:0000313" key="4">
    <source>
        <dbReference type="EMBL" id="ACZ38797.1"/>
    </source>
</evidence>
<dbReference type="GO" id="GO:0016491">
    <property type="term" value="F:oxidoreductase activity"/>
    <property type="evidence" value="ECO:0007669"/>
    <property type="project" value="UniProtKB-KW"/>
</dbReference>
<name>D1C3I0_SPHTD</name>
<dbReference type="InterPro" id="IPR036291">
    <property type="entry name" value="NAD(P)-bd_dom_sf"/>
</dbReference>
<evidence type="ECO:0000313" key="5">
    <source>
        <dbReference type="Proteomes" id="UP000002027"/>
    </source>
</evidence>
<organism evidence="4 5">
    <name type="scientific">Sphaerobacter thermophilus (strain ATCC 49802 / DSM 20745 / KCCM 41009 / NCIMB 13125 / S 6022)</name>
    <dbReference type="NCBI Taxonomy" id="479434"/>
    <lineage>
        <taxon>Bacteria</taxon>
        <taxon>Pseudomonadati</taxon>
        <taxon>Thermomicrobiota</taxon>
        <taxon>Thermomicrobia</taxon>
        <taxon>Sphaerobacterales</taxon>
        <taxon>Sphaerobacterineae</taxon>
        <taxon>Sphaerobacteraceae</taxon>
        <taxon>Sphaerobacter</taxon>
    </lineage>
</organism>
<dbReference type="AlphaFoldDB" id="D1C3I0"/>
<dbReference type="Proteomes" id="UP000002027">
    <property type="component" value="Chromosome 1"/>
</dbReference>
<dbReference type="STRING" id="479434.Sthe_1362"/>
<dbReference type="Pfam" id="PF22725">
    <property type="entry name" value="GFO_IDH_MocA_C3"/>
    <property type="match status" value="1"/>
</dbReference>
<dbReference type="HOGENOM" id="CLU_023194_17_2_0"/>
<accession>D1C3I0</accession>
<dbReference type="InterPro" id="IPR055170">
    <property type="entry name" value="GFO_IDH_MocA-like_dom"/>
</dbReference>
<dbReference type="InParanoid" id="D1C3I0"/>
<reference evidence="5" key="1">
    <citation type="submission" date="2009-11" db="EMBL/GenBank/DDBJ databases">
        <title>The complete chromosome 1 of Sphaerobacter thermophilus DSM 20745.</title>
        <authorList>
            <person name="Lucas S."/>
            <person name="Copeland A."/>
            <person name="Lapidus A."/>
            <person name="Glavina del Rio T."/>
            <person name="Dalin E."/>
            <person name="Tice H."/>
            <person name="Bruce D."/>
            <person name="Goodwin L."/>
            <person name="Pitluck S."/>
            <person name="Kyrpides N."/>
            <person name="Mavromatis K."/>
            <person name="Ivanova N."/>
            <person name="Mikhailova N."/>
            <person name="LaButti K.M."/>
            <person name="Clum A."/>
            <person name="Sun H.I."/>
            <person name="Brettin T."/>
            <person name="Detter J.C."/>
            <person name="Han C."/>
            <person name="Larimer F."/>
            <person name="Land M."/>
            <person name="Hauser L."/>
            <person name="Markowitz V."/>
            <person name="Cheng J.F."/>
            <person name="Hugenholtz P."/>
            <person name="Woyke T."/>
            <person name="Wu D."/>
            <person name="Steenblock K."/>
            <person name="Schneider S."/>
            <person name="Pukall R."/>
            <person name="Goeker M."/>
            <person name="Klenk H.P."/>
            <person name="Eisen J.A."/>
        </authorList>
    </citation>
    <scope>NUCLEOTIDE SEQUENCE [LARGE SCALE GENOMIC DNA]</scope>
    <source>
        <strain evidence="5">ATCC 49802 / DSM 20745 / S 6022</strain>
    </source>
</reference>
<dbReference type="Pfam" id="PF01408">
    <property type="entry name" value="GFO_IDH_MocA"/>
    <property type="match status" value="1"/>
</dbReference>
<keyword evidence="1" id="KW-0560">Oxidoreductase</keyword>
<sequence length="347" mass="38361">MADKPLRVGVIGTGVGAAVHIPGLRQIPEVEVVAIGASRIEHARQAALLHQVPHFFDDYRRMFREANLHAVTIATPPEFHHPIAIAAAEAGLHILCEKPMARNAAEARDMHRLARDANVQHAVDYKTRFLPSRQVCKRLIDQGYLGELQSVSLTVFRQSWRDRLRHSTSSLDAGERAGGVLGALGSDYIDTLRWWFGEIHAVAGALPRTIRGSECFSLILQFASGALATIHVSAVAPMDVGDEIVAVGTDALLAVQADGRVFGMRRDEQVLSEIELPDVWGDLPNFADRRVRPFVLLAREWVRGILEGKSAVPSFEDGMKVQEVLDSVQRSQELQRWIDTSGKKWPV</sequence>
<evidence type="ECO:0000259" key="3">
    <source>
        <dbReference type="Pfam" id="PF22725"/>
    </source>
</evidence>
<protein>
    <submittedName>
        <fullName evidence="4">Oxidoreductase domain protein</fullName>
    </submittedName>
</protein>
<dbReference type="InterPro" id="IPR050463">
    <property type="entry name" value="Gfo/Idh/MocA_oxidrdct_glycsds"/>
</dbReference>
<dbReference type="Gene3D" id="3.40.50.720">
    <property type="entry name" value="NAD(P)-binding Rossmann-like Domain"/>
    <property type="match status" value="1"/>
</dbReference>
<dbReference type="eggNOG" id="COG0673">
    <property type="taxonomic scope" value="Bacteria"/>
</dbReference>
<evidence type="ECO:0000256" key="1">
    <source>
        <dbReference type="ARBA" id="ARBA00023002"/>
    </source>
</evidence>